<sequence length="87" mass="10186">MGKAYYFVKRSGNCNQCGSEYMRWAFSTEYTSKTALKKAYTTDRRSVRMADIYTPQQLLQEFGIVKAKHIIEEVLQYQPELCSRKEA</sequence>
<protein>
    <submittedName>
        <fullName evidence="1">Uncharacterized protein</fullName>
    </submittedName>
</protein>
<dbReference type="AlphaFoldDB" id="A0A9E1LZY2"/>
<organism evidence="1 2">
    <name type="scientific">Faecalibacterium prausnitzii</name>
    <dbReference type="NCBI Taxonomy" id="853"/>
    <lineage>
        <taxon>Bacteria</taxon>
        <taxon>Bacillati</taxon>
        <taxon>Bacillota</taxon>
        <taxon>Clostridia</taxon>
        <taxon>Eubacteriales</taxon>
        <taxon>Oscillospiraceae</taxon>
        <taxon>Faecalibacterium</taxon>
    </lineage>
</organism>
<gene>
    <name evidence="1" type="ORF">KH315_09365</name>
</gene>
<dbReference type="EMBL" id="JAGZYH010000033">
    <property type="protein sequence ID" value="MBS6622351.1"/>
    <property type="molecule type" value="Genomic_DNA"/>
</dbReference>
<evidence type="ECO:0000313" key="1">
    <source>
        <dbReference type="EMBL" id="MBS6622351.1"/>
    </source>
</evidence>
<dbReference type="Proteomes" id="UP000811365">
    <property type="component" value="Unassembled WGS sequence"/>
</dbReference>
<name>A0A9E1LZY2_9FIRM</name>
<proteinExistence type="predicted"/>
<reference evidence="1" key="1">
    <citation type="submission" date="2021-02" db="EMBL/GenBank/DDBJ databases">
        <title>Infant gut strain persistence is associated with maternal origin, phylogeny, and functional potential including surface adhesion and iron acquisition.</title>
        <authorList>
            <person name="Lou Y.C."/>
        </authorList>
    </citation>
    <scope>NUCLEOTIDE SEQUENCE</scope>
    <source>
        <strain evidence="1">L2_039_000G1_dasL2_039_000G1_maxbin2.maxbin.077</strain>
    </source>
</reference>
<accession>A0A9E1LZY2</accession>
<evidence type="ECO:0000313" key="2">
    <source>
        <dbReference type="Proteomes" id="UP000811365"/>
    </source>
</evidence>
<comment type="caution">
    <text evidence="1">The sequence shown here is derived from an EMBL/GenBank/DDBJ whole genome shotgun (WGS) entry which is preliminary data.</text>
</comment>